<reference evidence="4" key="1">
    <citation type="submission" date="2016-11" db="EMBL/GenBank/DDBJ databases">
        <authorList>
            <person name="Varghese N."/>
            <person name="Submissions S."/>
        </authorList>
    </citation>
    <scope>NUCLEOTIDE SEQUENCE [LARGE SCALE GENOMIC DNA]</scope>
    <source>
        <strain evidence="4">DSM 29327</strain>
    </source>
</reference>
<dbReference type="Gene3D" id="2.60.40.3440">
    <property type="match status" value="1"/>
</dbReference>
<name>A0A1M7DQZ8_9RHOB</name>
<dbReference type="PANTHER" id="PTHR34720:SF9">
    <property type="entry name" value="BLR4714 PROTEIN"/>
    <property type="match status" value="1"/>
</dbReference>
<sequence>MRDIDFSDLSVIDGDVIYLDAVGVSQVTMPDAGQLFSGEFVRFGSDLIVQSDGAPDVRITDYFRQGEPADLLSPDGAILRGDLVERLAGPEAPGQYAQVGETQLADPIGQVESVEGTAYAQRTDGTRVELDVGSQVFENDVVFTQSNSKVSVTFADGTIFSLASDSRMVLDELVYEVGGDQNKAVFDLIEGGFVFIAGEVAKTGDMDVNTPTATMGIRGTTVKVDMATNAGVTTVSVSLNQDPDGGYGEIELLDLEGNLIATITSSDKKWIISPVDGETQAVDRTAGDFADDADILADAAKAYALAYDRVENGETFVELGTSSRQRGTQNPVGENEANPQNDGAPGDKGRNDLNDDPSGGNNNNTSDGLEKETRFQTDEEPVVRVVQDDSVTNGEDATIVVSVLANDTGDSLTLVSATDGLNGTTALNDDGTITYTPNENFSGVDSFSYTASDGQGGSDTATVTVTVTPVNDAPVAQDDSAVTAEDSNVQIAVLDNDSDVDGDALSVTQATAQHGTVLINADGTLSYSPDADFNGTDTISYTVSDGEGGSDTAEVTVTVGAVNDAPVAQDDSAVTAEDSNVQIAVLGNDSDVDGDALSVTQATALNGSVVINGDGTLSYTPKADFNGTDTISYTVSDGLGGSDTAEVTVTVGAVNDAPVAQDDSAVTAEDSNVQIAVLDND</sequence>
<feature type="non-terminal residue" evidence="3">
    <location>
        <position position="681"/>
    </location>
</feature>
<evidence type="ECO:0000259" key="2">
    <source>
        <dbReference type="Pfam" id="PF04773"/>
    </source>
</evidence>
<feature type="domain" description="FecR protein" evidence="2">
    <location>
        <begin position="140"/>
        <end position="237"/>
    </location>
</feature>
<dbReference type="Gene3D" id="2.60.40.2810">
    <property type="match status" value="2"/>
</dbReference>
<evidence type="ECO:0000313" key="4">
    <source>
        <dbReference type="Proteomes" id="UP000184191"/>
    </source>
</evidence>
<dbReference type="Pfam" id="PF04773">
    <property type="entry name" value="FecR"/>
    <property type="match status" value="1"/>
</dbReference>
<dbReference type="PANTHER" id="PTHR34720">
    <property type="entry name" value="MICROCYSTIN DEPENDENT PROTEIN"/>
    <property type="match status" value="1"/>
</dbReference>
<dbReference type="AlphaFoldDB" id="A0A1M7DQZ8"/>
<dbReference type="GO" id="GO:0016020">
    <property type="term" value="C:membrane"/>
    <property type="evidence" value="ECO:0007669"/>
    <property type="project" value="InterPro"/>
</dbReference>
<dbReference type="SUPFAM" id="SSF49313">
    <property type="entry name" value="Cadherin-like"/>
    <property type="match status" value="1"/>
</dbReference>
<feature type="region of interest" description="Disordered" evidence="1">
    <location>
        <begin position="320"/>
        <end position="383"/>
    </location>
</feature>
<dbReference type="NCBIfam" id="NF012211">
    <property type="entry name" value="tand_rpt_95"/>
    <property type="match status" value="3"/>
</dbReference>
<dbReference type="GO" id="GO:0005509">
    <property type="term" value="F:calcium ion binding"/>
    <property type="evidence" value="ECO:0007669"/>
    <property type="project" value="InterPro"/>
</dbReference>
<dbReference type="InterPro" id="IPR006860">
    <property type="entry name" value="FecR"/>
</dbReference>
<protein>
    <submittedName>
        <fullName evidence="3">FecR family protein</fullName>
    </submittedName>
</protein>
<gene>
    <name evidence="3" type="ORF">SAMN05444414_1481</name>
</gene>
<dbReference type="InterPro" id="IPR015919">
    <property type="entry name" value="Cadherin-like_sf"/>
</dbReference>
<feature type="compositionally biased region" description="Polar residues" evidence="1">
    <location>
        <begin position="320"/>
        <end position="341"/>
    </location>
</feature>
<dbReference type="Proteomes" id="UP000184191">
    <property type="component" value="Unassembled WGS sequence"/>
</dbReference>
<accession>A0A1M7DQZ8</accession>
<proteinExistence type="predicted"/>
<dbReference type="Pfam" id="PF17963">
    <property type="entry name" value="Big_9"/>
    <property type="match status" value="3"/>
</dbReference>
<dbReference type="STRING" id="1054996.SAMN05444414_1481"/>
<evidence type="ECO:0000313" key="3">
    <source>
        <dbReference type="EMBL" id="SHL81934.1"/>
    </source>
</evidence>
<organism evidence="3 4">
    <name type="scientific">Roseovarius marisflavi</name>
    <dbReference type="NCBI Taxonomy" id="1054996"/>
    <lineage>
        <taxon>Bacteria</taxon>
        <taxon>Pseudomonadati</taxon>
        <taxon>Pseudomonadota</taxon>
        <taxon>Alphaproteobacteria</taxon>
        <taxon>Rhodobacterales</taxon>
        <taxon>Roseobacteraceae</taxon>
        <taxon>Roseovarius</taxon>
    </lineage>
</organism>
<dbReference type="RefSeq" id="WP_139279411.1">
    <property type="nucleotide sequence ID" value="NZ_FRBN01000048.1"/>
</dbReference>
<evidence type="ECO:0000256" key="1">
    <source>
        <dbReference type="SAM" id="MobiDB-lite"/>
    </source>
</evidence>
<keyword evidence="4" id="KW-1185">Reference proteome</keyword>
<feature type="compositionally biased region" description="Basic and acidic residues" evidence="1">
    <location>
        <begin position="368"/>
        <end position="377"/>
    </location>
</feature>
<dbReference type="OrthoDB" id="9773411at2"/>
<dbReference type="EMBL" id="FRBN01000048">
    <property type="protein sequence ID" value="SHL81934.1"/>
    <property type="molecule type" value="Genomic_DNA"/>
</dbReference>